<evidence type="ECO:0000256" key="2">
    <source>
        <dbReference type="ARBA" id="ARBA00022737"/>
    </source>
</evidence>
<dbReference type="Proteomes" id="UP000287224">
    <property type="component" value="Unassembled WGS sequence"/>
</dbReference>
<dbReference type="InterPro" id="IPR015943">
    <property type="entry name" value="WD40/YVTN_repeat-like_dom_sf"/>
</dbReference>
<evidence type="ECO:0000256" key="3">
    <source>
        <dbReference type="PROSITE-ProRule" id="PRU00221"/>
    </source>
</evidence>
<dbReference type="InterPro" id="IPR001680">
    <property type="entry name" value="WD40_rpt"/>
</dbReference>
<keyword evidence="1 3" id="KW-0853">WD repeat</keyword>
<name>A0A401Z986_9CHLR</name>
<comment type="caution">
    <text evidence="4">The sequence shown here is derived from an EMBL/GenBank/DDBJ whole genome shotgun (WGS) entry which is preliminary data.</text>
</comment>
<accession>A0A401Z986</accession>
<dbReference type="PROSITE" id="PS00678">
    <property type="entry name" value="WD_REPEATS_1"/>
    <property type="match status" value="1"/>
</dbReference>
<reference evidence="5" key="1">
    <citation type="submission" date="2018-12" db="EMBL/GenBank/DDBJ databases">
        <title>Tengunoibacter tsumagoiensis gen. nov., sp. nov., Dictyobacter kobayashii sp. nov., D. alpinus sp. nov., and D. joshuensis sp. nov. and description of Dictyobacteraceae fam. nov. within the order Ktedonobacterales isolated from Tengu-no-mugimeshi.</title>
        <authorList>
            <person name="Wang C.M."/>
            <person name="Zheng Y."/>
            <person name="Sakai Y."/>
            <person name="Toyoda A."/>
            <person name="Minakuchi Y."/>
            <person name="Abe K."/>
            <person name="Yokota A."/>
            <person name="Yabe S."/>
        </authorList>
    </citation>
    <scope>NUCLEOTIDE SEQUENCE [LARGE SCALE GENOMIC DNA]</scope>
    <source>
        <strain evidence="5">S-27</strain>
    </source>
</reference>
<proteinExistence type="predicted"/>
<dbReference type="SUPFAM" id="SSF50978">
    <property type="entry name" value="WD40 repeat-like"/>
    <property type="match status" value="1"/>
</dbReference>
<feature type="repeat" description="WD" evidence="3">
    <location>
        <begin position="48"/>
        <end position="82"/>
    </location>
</feature>
<dbReference type="Gene3D" id="2.130.10.10">
    <property type="entry name" value="YVTN repeat-like/Quinoprotein amine dehydrogenase"/>
    <property type="match status" value="1"/>
</dbReference>
<dbReference type="Pfam" id="PF00400">
    <property type="entry name" value="WD40"/>
    <property type="match status" value="2"/>
</dbReference>
<evidence type="ECO:0000313" key="4">
    <source>
        <dbReference type="EMBL" id="GCE03427.1"/>
    </source>
</evidence>
<dbReference type="InterPro" id="IPR036322">
    <property type="entry name" value="WD40_repeat_dom_sf"/>
</dbReference>
<dbReference type="RefSeq" id="WP_126594706.1">
    <property type="nucleotide sequence ID" value="NZ_BIFQ01000001.1"/>
</dbReference>
<dbReference type="AlphaFoldDB" id="A0A401Z986"/>
<organism evidence="4 5">
    <name type="scientific">Dictyobacter aurantiacus</name>
    <dbReference type="NCBI Taxonomy" id="1936993"/>
    <lineage>
        <taxon>Bacteria</taxon>
        <taxon>Bacillati</taxon>
        <taxon>Chloroflexota</taxon>
        <taxon>Ktedonobacteria</taxon>
        <taxon>Ktedonobacterales</taxon>
        <taxon>Dictyobacteraceae</taxon>
        <taxon>Dictyobacter</taxon>
    </lineage>
</organism>
<evidence type="ECO:0000256" key="1">
    <source>
        <dbReference type="ARBA" id="ARBA00022574"/>
    </source>
</evidence>
<gene>
    <name evidence="4" type="ORF">KDAU_07560</name>
</gene>
<keyword evidence="2" id="KW-0677">Repeat</keyword>
<keyword evidence="5" id="KW-1185">Reference proteome</keyword>
<protein>
    <submittedName>
        <fullName evidence="4">Uncharacterized protein</fullName>
    </submittedName>
</protein>
<sequence>MKKGALRTHYFRTSLLLLSILPGTLQIFDAFSLRLIGSFDLPRSIYGIADIAYSSDGTYLALAHGDGTVWIWDVAHQNPILTFSAHLSDMGPYSTVIGSIDWSPNDRLIMTTGVEFYKNVDADPEKNTLDKIDASVKLWKIQKVRNPRTL</sequence>
<dbReference type="EMBL" id="BIFQ01000001">
    <property type="protein sequence ID" value="GCE03427.1"/>
    <property type="molecule type" value="Genomic_DNA"/>
</dbReference>
<dbReference type="PROSITE" id="PS50082">
    <property type="entry name" value="WD_REPEATS_2"/>
    <property type="match status" value="1"/>
</dbReference>
<dbReference type="SMART" id="SM00320">
    <property type="entry name" value="WD40"/>
    <property type="match status" value="2"/>
</dbReference>
<dbReference type="InterPro" id="IPR019775">
    <property type="entry name" value="WD40_repeat_CS"/>
</dbReference>
<evidence type="ECO:0000313" key="5">
    <source>
        <dbReference type="Proteomes" id="UP000287224"/>
    </source>
</evidence>